<protein>
    <recommendedName>
        <fullName evidence="1">Phosphodiester glycosidase domain-containing protein</fullName>
    </recommendedName>
</protein>
<dbReference type="AlphaFoldDB" id="A0A1M5APP5"/>
<gene>
    <name evidence="2" type="ORF">SAMN05444349_11621</name>
</gene>
<dbReference type="STRING" id="871325.SAMN05444349_11621"/>
<dbReference type="PANTHER" id="PTHR40446">
    <property type="entry name" value="N-ACETYLGLUCOSAMINE-1-PHOSPHODIESTER ALPHA-N-ACETYLGLUCOSAMINIDASE"/>
    <property type="match status" value="1"/>
</dbReference>
<evidence type="ECO:0000313" key="2">
    <source>
        <dbReference type="EMBL" id="SHF32136.1"/>
    </source>
</evidence>
<dbReference type="Pfam" id="PF09992">
    <property type="entry name" value="NAGPA"/>
    <property type="match status" value="1"/>
</dbReference>
<reference evidence="2 3" key="1">
    <citation type="submission" date="2016-11" db="EMBL/GenBank/DDBJ databases">
        <authorList>
            <person name="Jaros S."/>
            <person name="Januszkiewicz K."/>
            <person name="Wedrychowicz H."/>
        </authorList>
    </citation>
    <scope>NUCLEOTIDE SEQUENCE [LARGE SCALE GENOMIC DNA]</scope>
    <source>
        <strain evidence="2 3">DSM 26883</strain>
    </source>
</reference>
<name>A0A1M5APP5_9BACE</name>
<evidence type="ECO:0000313" key="3">
    <source>
        <dbReference type="Proteomes" id="UP000184436"/>
    </source>
</evidence>
<proteinExistence type="predicted"/>
<organism evidence="2 3">
    <name type="scientific">Bacteroides faecichinchillae</name>
    <dbReference type="NCBI Taxonomy" id="871325"/>
    <lineage>
        <taxon>Bacteria</taxon>
        <taxon>Pseudomonadati</taxon>
        <taxon>Bacteroidota</taxon>
        <taxon>Bacteroidia</taxon>
        <taxon>Bacteroidales</taxon>
        <taxon>Bacteroidaceae</taxon>
        <taxon>Bacteroides</taxon>
    </lineage>
</organism>
<evidence type="ECO:0000259" key="1">
    <source>
        <dbReference type="Pfam" id="PF09992"/>
    </source>
</evidence>
<sequence length="286" mass="31869">MNMKRYFTFFILLVFLVGVVGAQTKVDSVAIVTAPWQVVETQKGIVHKHVVIPSLYQGVQSINIIEIDLATQKKVGVAVNEKMDKISYSAPNYQAIAAINGSYFNMKEGNSICFLKMDEQLVDTTTLSEFKIRVTGAIYIKKGKLKLIPWNRDIEKTYEGKKGTILASGPLMLKDAAYYDWSMCDSEFIRTKHPRSAVCITKKGKILFVTVDGRSEGLADGINIPELAHLLKVLGGKDAINLDGGGSTTLWLSGVSENGIVNYPCDNKRYDHQGERRIANFLYIYE</sequence>
<accession>A0A1M5APP5</accession>
<dbReference type="Proteomes" id="UP000184436">
    <property type="component" value="Unassembled WGS sequence"/>
</dbReference>
<dbReference type="PANTHER" id="PTHR40446:SF2">
    <property type="entry name" value="N-ACETYLGLUCOSAMINE-1-PHOSPHODIESTER ALPHA-N-ACETYLGLUCOSAMINIDASE"/>
    <property type="match status" value="1"/>
</dbReference>
<dbReference type="InterPro" id="IPR018711">
    <property type="entry name" value="NAGPA"/>
</dbReference>
<feature type="domain" description="Phosphodiester glycosidase" evidence="1">
    <location>
        <begin position="94"/>
        <end position="285"/>
    </location>
</feature>
<dbReference type="EMBL" id="FQVD01000016">
    <property type="protein sequence ID" value="SHF32136.1"/>
    <property type="molecule type" value="Genomic_DNA"/>
</dbReference>
<keyword evidence="3" id="KW-1185">Reference proteome</keyword>